<gene>
    <name evidence="8" type="primary">LOC103720926</name>
</gene>
<dbReference type="Pfam" id="PF18044">
    <property type="entry name" value="zf-CCCH_4"/>
    <property type="match status" value="1"/>
</dbReference>
<accession>A0A8B7MWW9</accession>
<feature type="compositionally biased region" description="Polar residues" evidence="5">
    <location>
        <begin position="699"/>
        <end position="714"/>
    </location>
</feature>
<feature type="compositionally biased region" description="Polar residues" evidence="5">
    <location>
        <begin position="844"/>
        <end position="877"/>
    </location>
</feature>
<feature type="region of interest" description="Disordered" evidence="5">
    <location>
        <begin position="439"/>
        <end position="502"/>
    </location>
</feature>
<reference evidence="8" key="1">
    <citation type="submission" date="2025-08" db="UniProtKB">
        <authorList>
            <consortium name="RefSeq"/>
        </authorList>
    </citation>
    <scope>IDENTIFICATION</scope>
    <source>
        <tissue evidence="8">Young leaves</tissue>
    </source>
</reference>
<feature type="domain" description="C3H1-type" evidence="6">
    <location>
        <begin position="305"/>
        <end position="332"/>
    </location>
</feature>
<evidence type="ECO:0000259" key="6">
    <source>
        <dbReference type="PROSITE" id="PS50103"/>
    </source>
</evidence>
<dbReference type="RefSeq" id="XP_017701620.1">
    <property type="nucleotide sequence ID" value="XM_017846131.3"/>
</dbReference>
<feature type="region of interest" description="Disordered" evidence="5">
    <location>
        <begin position="631"/>
        <end position="663"/>
    </location>
</feature>
<dbReference type="InterPro" id="IPR036855">
    <property type="entry name" value="Znf_CCCH_sf"/>
</dbReference>
<feature type="compositionally biased region" description="Basic residues" evidence="5">
    <location>
        <begin position="177"/>
        <end position="187"/>
    </location>
</feature>
<organism evidence="7 8">
    <name type="scientific">Phoenix dactylifera</name>
    <name type="common">Date palm</name>
    <dbReference type="NCBI Taxonomy" id="42345"/>
    <lineage>
        <taxon>Eukaryota</taxon>
        <taxon>Viridiplantae</taxon>
        <taxon>Streptophyta</taxon>
        <taxon>Embryophyta</taxon>
        <taxon>Tracheophyta</taxon>
        <taxon>Spermatophyta</taxon>
        <taxon>Magnoliopsida</taxon>
        <taxon>Liliopsida</taxon>
        <taxon>Arecaceae</taxon>
        <taxon>Coryphoideae</taxon>
        <taxon>Phoeniceae</taxon>
        <taxon>Phoenix</taxon>
    </lineage>
</organism>
<evidence type="ECO:0000313" key="7">
    <source>
        <dbReference type="Proteomes" id="UP000228380"/>
    </source>
</evidence>
<dbReference type="SMART" id="SM00356">
    <property type="entry name" value="ZnF_C3H1"/>
    <property type="match status" value="3"/>
</dbReference>
<dbReference type="PANTHER" id="PTHR36886">
    <property type="entry name" value="PROTEIN FRIGIDA-ESSENTIAL 1"/>
    <property type="match status" value="1"/>
</dbReference>
<dbReference type="GO" id="GO:0008270">
    <property type="term" value="F:zinc ion binding"/>
    <property type="evidence" value="ECO:0007669"/>
    <property type="project" value="UniProtKB-KW"/>
</dbReference>
<proteinExistence type="predicted"/>
<dbReference type="Proteomes" id="UP000228380">
    <property type="component" value="Unplaced"/>
</dbReference>
<dbReference type="PROSITE" id="PS50103">
    <property type="entry name" value="ZF_C3H1"/>
    <property type="match status" value="3"/>
</dbReference>
<feature type="compositionally biased region" description="Pro residues" evidence="5">
    <location>
        <begin position="827"/>
        <end position="836"/>
    </location>
</feature>
<feature type="zinc finger region" description="C3H1-type" evidence="4">
    <location>
        <begin position="366"/>
        <end position="393"/>
    </location>
</feature>
<dbReference type="InterPro" id="IPR041367">
    <property type="entry name" value="Znf-CCCH_4"/>
</dbReference>
<feature type="zinc finger region" description="C3H1-type" evidence="4">
    <location>
        <begin position="305"/>
        <end position="332"/>
    </location>
</feature>
<feature type="region of interest" description="Disordered" evidence="5">
    <location>
        <begin position="173"/>
        <end position="217"/>
    </location>
</feature>
<feature type="zinc finger region" description="C3H1-type" evidence="4">
    <location>
        <begin position="209"/>
        <end position="236"/>
    </location>
</feature>
<feature type="region of interest" description="Disordered" evidence="5">
    <location>
        <begin position="823"/>
        <end position="881"/>
    </location>
</feature>
<feature type="region of interest" description="Disordered" evidence="5">
    <location>
        <begin position="65"/>
        <end position="101"/>
    </location>
</feature>
<dbReference type="AlphaFoldDB" id="A0A8B7MWW9"/>
<dbReference type="PANTHER" id="PTHR36886:SF8">
    <property type="entry name" value="ZINC FINGER CCCH DOMAIN-CONTAINING PROTEIN 38"/>
    <property type="match status" value="1"/>
</dbReference>
<feature type="compositionally biased region" description="Basic and acidic residues" evidence="5">
    <location>
        <begin position="936"/>
        <end position="970"/>
    </location>
</feature>
<keyword evidence="3 4" id="KW-0862">Zinc</keyword>
<feature type="domain" description="C3H1-type" evidence="6">
    <location>
        <begin position="209"/>
        <end position="236"/>
    </location>
</feature>
<feature type="compositionally biased region" description="Basic and acidic residues" evidence="5">
    <location>
        <begin position="65"/>
        <end position="81"/>
    </location>
</feature>
<feature type="compositionally biased region" description="Basic and acidic residues" evidence="5">
    <location>
        <begin position="914"/>
        <end position="924"/>
    </location>
</feature>
<sequence length="1059" mass="118350">MAENVRKRVSKWDVVAEPHVPVISRQDNSLPLIANDPRKEKVQSDRNSSNVYGEQFSRLAEIKAEDSVHKDKSEADKKFTKWSEQANDNTKLSKDFSQRPPSPKHYDLELHYKDGSSKSYWEPQHEYQTTVNVVNMNKETDGLVIAQDRGYSSSMSPGLDLWRQHSRSISPRAGWWRSRRSRSRSRSRSPCGLNRGPERWADRGRTGAGKSAPPCRDFAAGRCRRGSQCKYLHEDGGRRHSGRKYETDLREDRYEKRRYSGHDNREKNYADSREQSDYTQNKLSQRHGSHYDEGDCVKPELHKSNKSTERCYDFTKGRCHRGSSCRYVHHEVSSHGGWSMRDEAREMTYDRRDSNASLGQRIESRRVSDTPCKYFAEGRCRRGEDCKFSHQGGTHGHLEGRPGDDSLIYNLGTGDGLRSIISNCSDQTTAINLTNSSQWISNDGAGIAPPQSIDRVDSGQKPQHPQSQNPEGSNCQIVEHEASQKASTSQEEKITEENSGQYQIPTVSALQTADRTYNIKNDMFSCEKNGTMVANNARPNAEMNSASNLSTVVSIAGQSFSQDGQSQYMGPQSFHAQSFTPNVQFQQTVPPLNFSGQLQQLYPMTSNGQSQFIVPPALLNTQNFKLGMQNQPVHLGQNKPNYSPGGQIQQNLNLPPPQTGQSRQNFQIVQSLPPPQSGQSQQNFNLGGQIQYIVPPFNGLNQQNNSLSGQSHQSLPPPQNGPSNQNIHLLVPDGQNQYATPEPPNTVSFKSDEKSLQTSSENTGREQINQKTDESEKKPLPLCSDTPVAHKVVTSDLAARITDLSASLAQYFHNSGLQPSQLFPPSSVTPPAPPVAPFLHPSEGSWTQKPHVPTSDSMQPIKSETGNLPPGFSSNSTEQKDPRMVETQTQTHLKSMIPVSIIDGTDGNPSKGVNLEEKQHHGDDNPMQADLSGDTASKKVNEIETGQIKKEQAAHSEDLDADMRTDGESKRSKEMKGIRLFKCALVEYVKDILKPTWKEGHLSKEAHKTIVKKVVEKVTGAMQGPNIPQTQEKIDLYLLHSKTKLNRLVQAYVEKYVKS</sequence>
<feature type="compositionally biased region" description="Polar residues" evidence="5">
    <location>
        <begin position="734"/>
        <end position="749"/>
    </location>
</feature>
<dbReference type="GeneID" id="103720926"/>
<name>A0A8B7MWW9_PHODC</name>
<evidence type="ECO:0000256" key="3">
    <source>
        <dbReference type="ARBA" id="ARBA00022833"/>
    </source>
</evidence>
<dbReference type="Gene3D" id="4.10.1000.10">
    <property type="entry name" value="Zinc finger, CCCH-type"/>
    <property type="match status" value="1"/>
</dbReference>
<keyword evidence="2 4" id="KW-0863">Zinc-finger</keyword>
<feature type="compositionally biased region" description="Polar residues" evidence="5">
    <location>
        <begin position="756"/>
        <end position="770"/>
    </location>
</feature>
<evidence type="ECO:0000256" key="4">
    <source>
        <dbReference type="PROSITE-ProRule" id="PRU00723"/>
    </source>
</evidence>
<feature type="region of interest" description="Disordered" evidence="5">
    <location>
        <begin position="900"/>
        <end position="970"/>
    </location>
</feature>
<feature type="domain" description="C3H1-type" evidence="6">
    <location>
        <begin position="366"/>
        <end position="393"/>
    </location>
</feature>
<feature type="compositionally biased region" description="Basic and acidic residues" evidence="5">
    <location>
        <begin position="232"/>
        <end position="276"/>
    </location>
</feature>
<dbReference type="OrthoDB" id="411372at2759"/>
<feature type="compositionally biased region" description="Polar residues" evidence="5">
    <location>
        <begin position="631"/>
        <end position="648"/>
    </location>
</feature>
<dbReference type="Pfam" id="PF00642">
    <property type="entry name" value="zf-CCCH"/>
    <property type="match status" value="1"/>
</dbReference>
<feature type="region of interest" description="Disordered" evidence="5">
    <location>
        <begin position="24"/>
        <end position="53"/>
    </location>
</feature>
<feature type="region of interest" description="Disordered" evidence="5">
    <location>
        <begin position="695"/>
        <end position="783"/>
    </location>
</feature>
<feature type="region of interest" description="Disordered" evidence="5">
    <location>
        <begin position="232"/>
        <end position="295"/>
    </location>
</feature>
<feature type="compositionally biased region" description="Polar residues" evidence="5">
    <location>
        <begin position="460"/>
        <end position="476"/>
    </location>
</feature>
<feature type="compositionally biased region" description="Basic and acidic residues" evidence="5">
    <location>
        <begin position="196"/>
        <end position="205"/>
    </location>
</feature>
<evidence type="ECO:0000256" key="5">
    <source>
        <dbReference type="SAM" id="MobiDB-lite"/>
    </source>
</evidence>
<evidence type="ECO:0000256" key="1">
    <source>
        <dbReference type="ARBA" id="ARBA00022723"/>
    </source>
</evidence>
<protein>
    <submittedName>
        <fullName evidence="8">Zinc finger CCCH domain-containing protein 55-like isoform X3</fullName>
    </submittedName>
</protein>
<evidence type="ECO:0000313" key="8">
    <source>
        <dbReference type="RefSeq" id="XP_017701620.1"/>
    </source>
</evidence>
<dbReference type="InterPro" id="IPR000571">
    <property type="entry name" value="Znf_CCCH"/>
</dbReference>
<dbReference type="InterPro" id="IPR052650">
    <property type="entry name" value="Zinc_finger_CCCH"/>
</dbReference>
<evidence type="ECO:0000256" key="2">
    <source>
        <dbReference type="ARBA" id="ARBA00022771"/>
    </source>
</evidence>
<keyword evidence="7" id="KW-1185">Reference proteome</keyword>
<dbReference type="SUPFAM" id="SSF90229">
    <property type="entry name" value="CCCH zinc finger"/>
    <property type="match status" value="1"/>
</dbReference>
<keyword evidence="1 4" id="KW-0479">Metal-binding</keyword>
<dbReference type="Gene3D" id="3.30.1370.210">
    <property type="match status" value="1"/>
</dbReference>